<evidence type="ECO:0000256" key="1">
    <source>
        <dbReference type="SAM" id="MobiDB-lite"/>
    </source>
</evidence>
<keyword evidence="3" id="KW-1185">Reference proteome</keyword>
<gene>
    <name evidence="2" type="ORF">WJX84_000709</name>
</gene>
<dbReference type="AlphaFoldDB" id="A0AAW1TGQ5"/>
<reference evidence="2 3" key="1">
    <citation type="journal article" date="2024" name="Nat. Commun.">
        <title>Phylogenomics reveals the evolutionary origins of lichenization in chlorophyte algae.</title>
        <authorList>
            <person name="Puginier C."/>
            <person name="Libourel C."/>
            <person name="Otte J."/>
            <person name="Skaloud P."/>
            <person name="Haon M."/>
            <person name="Grisel S."/>
            <person name="Petersen M."/>
            <person name="Berrin J.G."/>
            <person name="Delaux P.M."/>
            <person name="Dal Grande F."/>
            <person name="Keller J."/>
        </authorList>
    </citation>
    <scope>NUCLEOTIDE SEQUENCE [LARGE SCALE GENOMIC DNA]</scope>
    <source>
        <strain evidence="2 3">SAG 2523</strain>
    </source>
</reference>
<sequence>MTERRPEPSNPESKTAKPAWVSRTSARACNARESHCKSSNSPRFSACPKQKSGDKSLQDCLNFLQRCVGKPSRYHTADALPSQPLTLSPAGTSSSCAWGTPCMICHRLPQKDGSSPDSSTVELPYCEGIEVVTAAELQHAPAELLRSPSGDTVEDPTLKGTSLEGFPGKFGASATKILMRMRSNASQLATTAKRASDDLLNEFWGRGRDR</sequence>
<dbReference type="Proteomes" id="UP001485043">
    <property type="component" value="Unassembled WGS sequence"/>
</dbReference>
<accession>A0AAW1TGQ5</accession>
<name>A0AAW1TGQ5_9CHLO</name>
<evidence type="ECO:0000313" key="2">
    <source>
        <dbReference type="EMBL" id="KAK9868720.1"/>
    </source>
</evidence>
<proteinExistence type="predicted"/>
<comment type="caution">
    <text evidence="2">The sequence shown here is derived from an EMBL/GenBank/DDBJ whole genome shotgun (WGS) entry which is preliminary data.</text>
</comment>
<evidence type="ECO:0000313" key="3">
    <source>
        <dbReference type="Proteomes" id="UP001485043"/>
    </source>
</evidence>
<protein>
    <submittedName>
        <fullName evidence="2">Uncharacterized protein</fullName>
    </submittedName>
</protein>
<dbReference type="EMBL" id="JALJOV010000014">
    <property type="protein sequence ID" value="KAK9868720.1"/>
    <property type="molecule type" value="Genomic_DNA"/>
</dbReference>
<organism evidence="2 3">
    <name type="scientific">Apatococcus fuscideae</name>
    <dbReference type="NCBI Taxonomy" id="2026836"/>
    <lineage>
        <taxon>Eukaryota</taxon>
        <taxon>Viridiplantae</taxon>
        <taxon>Chlorophyta</taxon>
        <taxon>core chlorophytes</taxon>
        <taxon>Trebouxiophyceae</taxon>
        <taxon>Chlorellales</taxon>
        <taxon>Chlorellaceae</taxon>
        <taxon>Apatococcus</taxon>
    </lineage>
</organism>
<feature type="region of interest" description="Disordered" evidence="1">
    <location>
        <begin position="1"/>
        <end position="53"/>
    </location>
</feature>